<dbReference type="InterPro" id="IPR005570">
    <property type="entry name" value="RPABC3"/>
</dbReference>
<dbReference type="EMBL" id="KN835136">
    <property type="protein sequence ID" value="KIK48703.1"/>
    <property type="molecule type" value="Genomic_DNA"/>
</dbReference>
<evidence type="ECO:0000313" key="5">
    <source>
        <dbReference type="EMBL" id="KIK48703.1"/>
    </source>
</evidence>
<dbReference type="GO" id="GO:0005666">
    <property type="term" value="C:RNA polymerase III complex"/>
    <property type="evidence" value="ECO:0007669"/>
    <property type="project" value="TreeGrafter"/>
</dbReference>
<keyword evidence="6" id="KW-1185">Reference proteome</keyword>
<gene>
    <name evidence="5" type="ORF">CY34DRAFT_797851</name>
</gene>
<accession>A0A0D0C1C3</accession>
<organism evidence="5 6">
    <name type="scientific">Suillus luteus UH-Slu-Lm8-n1</name>
    <dbReference type="NCBI Taxonomy" id="930992"/>
    <lineage>
        <taxon>Eukaryota</taxon>
        <taxon>Fungi</taxon>
        <taxon>Dikarya</taxon>
        <taxon>Basidiomycota</taxon>
        <taxon>Agaricomycotina</taxon>
        <taxon>Agaricomycetes</taxon>
        <taxon>Agaricomycetidae</taxon>
        <taxon>Boletales</taxon>
        <taxon>Suillineae</taxon>
        <taxon>Suillaceae</taxon>
        <taxon>Suillus</taxon>
    </lineage>
</organism>
<evidence type="ECO:0000313" key="6">
    <source>
        <dbReference type="Proteomes" id="UP000054485"/>
    </source>
</evidence>
<keyword evidence="3" id="KW-0539">Nucleus</keyword>
<reference evidence="6" key="2">
    <citation type="submission" date="2015-01" db="EMBL/GenBank/DDBJ databases">
        <title>Evolutionary Origins and Diversification of the Mycorrhizal Mutualists.</title>
        <authorList>
            <consortium name="DOE Joint Genome Institute"/>
            <consortium name="Mycorrhizal Genomics Consortium"/>
            <person name="Kohler A."/>
            <person name="Kuo A."/>
            <person name="Nagy L.G."/>
            <person name="Floudas D."/>
            <person name="Copeland A."/>
            <person name="Barry K.W."/>
            <person name="Cichocki N."/>
            <person name="Veneault-Fourrey C."/>
            <person name="LaButti K."/>
            <person name="Lindquist E.A."/>
            <person name="Lipzen A."/>
            <person name="Lundell T."/>
            <person name="Morin E."/>
            <person name="Murat C."/>
            <person name="Riley R."/>
            <person name="Ohm R."/>
            <person name="Sun H."/>
            <person name="Tunlid A."/>
            <person name="Henrissat B."/>
            <person name="Grigoriev I.V."/>
            <person name="Hibbett D.S."/>
            <person name="Martin F."/>
        </authorList>
    </citation>
    <scope>NUCLEOTIDE SEQUENCE [LARGE SCALE GENOMIC DNA]</scope>
    <source>
        <strain evidence="6">UH-Slu-Lm8-n1</strain>
    </source>
</reference>
<dbReference type="InParanoid" id="A0A0D0C1C3"/>
<evidence type="ECO:0000256" key="3">
    <source>
        <dbReference type="ARBA" id="ARBA00023242"/>
    </source>
</evidence>
<feature type="region of interest" description="Disordered" evidence="4">
    <location>
        <begin position="29"/>
        <end position="58"/>
    </location>
</feature>
<dbReference type="GO" id="GO:0003899">
    <property type="term" value="F:DNA-directed RNA polymerase activity"/>
    <property type="evidence" value="ECO:0007669"/>
    <property type="project" value="InterPro"/>
</dbReference>
<dbReference type="PIRSF" id="PIRSF000779">
    <property type="entry name" value="RNA_pol_Rpb8"/>
    <property type="match status" value="1"/>
</dbReference>
<protein>
    <recommendedName>
        <fullName evidence="7">DNA-directed RNA polymerases I, II, and III subunit RPABC3</fullName>
    </recommendedName>
</protein>
<dbReference type="OrthoDB" id="20018at2759"/>
<dbReference type="AlphaFoldDB" id="A0A0D0C1C3"/>
<dbReference type="Pfam" id="PF03870">
    <property type="entry name" value="RNA_pol_Rpb8"/>
    <property type="match status" value="1"/>
</dbReference>
<evidence type="ECO:0000256" key="2">
    <source>
        <dbReference type="ARBA" id="ARBA00008912"/>
    </source>
</evidence>
<evidence type="ECO:0008006" key="7">
    <source>
        <dbReference type="Google" id="ProtNLM"/>
    </source>
</evidence>
<dbReference type="Gene3D" id="2.40.50.140">
    <property type="entry name" value="Nucleic acid-binding proteins"/>
    <property type="match status" value="1"/>
</dbReference>
<evidence type="ECO:0000256" key="1">
    <source>
        <dbReference type="ARBA" id="ARBA00004123"/>
    </source>
</evidence>
<evidence type="ECO:0000256" key="4">
    <source>
        <dbReference type="SAM" id="MobiDB-lite"/>
    </source>
</evidence>
<dbReference type="SUPFAM" id="SSF50249">
    <property type="entry name" value="Nucleic acid-binding proteins"/>
    <property type="match status" value="1"/>
</dbReference>
<comment type="similarity">
    <text evidence="2">Belongs to the eukaryotic RPB8 RNA polymerase subunit family.</text>
</comment>
<reference evidence="5 6" key="1">
    <citation type="submission" date="2014-04" db="EMBL/GenBank/DDBJ databases">
        <authorList>
            <consortium name="DOE Joint Genome Institute"/>
            <person name="Kuo A."/>
            <person name="Ruytinx J."/>
            <person name="Rineau F."/>
            <person name="Colpaert J."/>
            <person name="Kohler A."/>
            <person name="Nagy L.G."/>
            <person name="Floudas D."/>
            <person name="Copeland A."/>
            <person name="Barry K.W."/>
            <person name="Cichocki N."/>
            <person name="Veneault-Fourrey C."/>
            <person name="LaButti K."/>
            <person name="Lindquist E.A."/>
            <person name="Lipzen A."/>
            <person name="Lundell T."/>
            <person name="Morin E."/>
            <person name="Murat C."/>
            <person name="Sun H."/>
            <person name="Tunlid A."/>
            <person name="Henrissat B."/>
            <person name="Grigoriev I.V."/>
            <person name="Hibbett D.S."/>
            <person name="Martin F."/>
            <person name="Nordberg H.P."/>
            <person name="Cantor M.N."/>
            <person name="Hua S.X."/>
        </authorList>
    </citation>
    <scope>NUCLEOTIDE SEQUENCE [LARGE SCALE GENOMIC DNA]</scope>
    <source>
        <strain evidence="5 6">UH-Slu-Lm8-n1</strain>
    </source>
</reference>
<dbReference type="GO" id="GO:0005665">
    <property type="term" value="C:RNA polymerase II, core complex"/>
    <property type="evidence" value="ECO:0007669"/>
    <property type="project" value="TreeGrafter"/>
</dbReference>
<dbReference type="SMART" id="SM00658">
    <property type="entry name" value="RPOL8c"/>
    <property type="match status" value="1"/>
</dbReference>
<dbReference type="GO" id="GO:0006351">
    <property type="term" value="P:DNA-templated transcription"/>
    <property type="evidence" value="ECO:0007669"/>
    <property type="project" value="InterPro"/>
</dbReference>
<name>A0A0D0C1C3_9AGAM</name>
<feature type="compositionally biased region" description="Basic and acidic residues" evidence="4">
    <location>
        <begin position="44"/>
        <end position="58"/>
    </location>
</feature>
<dbReference type="Proteomes" id="UP000054485">
    <property type="component" value="Unassembled WGS sequence"/>
</dbReference>
<dbReference type="PANTHER" id="PTHR10917">
    <property type="entry name" value="DNA-DIRECTED RNA POLYMERASES I, II, AND III SUBUNIT RPABC3"/>
    <property type="match status" value="1"/>
</dbReference>
<dbReference type="PANTHER" id="PTHR10917:SF0">
    <property type="entry name" value="DNA-DIRECTED RNA POLYMERASES I, II, AND III SUBUNIT RPABC3"/>
    <property type="match status" value="1"/>
</dbReference>
<dbReference type="FunCoup" id="A0A0D0C1C3">
    <property type="interactions" value="449"/>
</dbReference>
<dbReference type="HOGENOM" id="CLU_103864_1_1_1"/>
<sequence>MDLTLDYNIELFPLANGDSFAMALASSLSRDGGAPTADGEDGEDKDRDVWRPDGKGRRGLEEDYDYVMYGKVYKFDTGSSDVVTAYASFGGLLLSITGSYRHLTNVVLGDPVYVLLRK</sequence>
<dbReference type="InterPro" id="IPR012340">
    <property type="entry name" value="NA-bd_OB-fold"/>
</dbReference>
<comment type="subcellular location">
    <subcellularLocation>
        <location evidence="1">Nucleus</location>
    </subcellularLocation>
</comment>
<dbReference type="GO" id="GO:0005736">
    <property type="term" value="C:RNA polymerase I complex"/>
    <property type="evidence" value="ECO:0007669"/>
    <property type="project" value="TreeGrafter"/>
</dbReference>
<dbReference type="STRING" id="930992.A0A0D0C1C3"/>
<proteinExistence type="inferred from homology"/>